<dbReference type="CDD" id="cd05154">
    <property type="entry name" value="ACAD10_11_N-like"/>
    <property type="match status" value="1"/>
</dbReference>
<dbReference type="PANTHER" id="PTHR21310">
    <property type="entry name" value="AMINOGLYCOSIDE PHOSPHOTRANSFERASE-RELATED-RELATED"/>
    <property type="match status" value="1"/>
</dbReference>
<accession>A0A6J6I1L6</accession>
<evidence type="ECO:0000313" key="2">
    <source>
        <dbReference type="EMBL" id="CAB4619216.1"/>
    </source>
</evidence>
<reference evidence="2" key="1">
    <citation type="submission" date="2020-05" db="EMBL/GenBank/DDBJ databases">
        <authorList>
            <person name="Chiriac C."/>
            <person name="Salcher M."/>
            <person name="Ghai R."/>
            <person name="Kavagutti S V."/>
        </authorList>
    </citation>
    <scope>NUCLEOTIDE SEQUENCE</scope>
</reference>
<organism evidence="2">
    <name type="scientific">freshwater metagenome</name>
    <dbReference type="NCBI Taxonomy" id="449393"/>
    <lineage>
        <taxon>unclassified sequences</taxon>
        <taxon>metagenomes</taxon>
        <taxon>ecological metagenomes</taxon>
    </lineage>
</organism>
<dbReference type="SUPFAM" id="SSF56112">
    <property type="entry name" value="Protein kinase-like (PK-like)"/>
    <property type="match status" value="1"/>
</dbReference>
<dbReference type="InterPro" id="IPR002575">
    <property type="entry name" value="Aminoglycoside_PTrfase"/>
</dbReference>
<name>A0A6J6I1L6_9ZZZZ</name>
<evidence type="ECO:0000259" key="1">
    <source>
        <dbReference type="Pfam" id="PF01636"/>
    </source>
</evidence>
<feature type="domain" description="Aminoglycoside phosphotransferase" evidence="1">
    <location>
        <begin position="35"/>
        <end position="259"/>
    </location>
</feature>
<sequence>MATDTQHPFTPEELQRLSAWMDSVHRPGAGQTPELTKISGGSQNELYLVDRGGDRTVMRIPPRDSGRSDGIKREMTFLASLKGTDVPHGELVVGCEDADVLGIPFYLMKQIIGWSPAGGDGWPEPYKSDLSLRPALAYALVEGCALLAKVDWKAQGLEGFGRPDNFHDRQVSRWISFLDGYKFRDMPGLEEATAWLDKHKPRSWEPGIMHGDYQFANIMFTNEVPTKLAAVVDWEMTTIGDPLLDLAWALGSMAPDAADSKYMRYLDVEGMPPLEDLLAHYEKISGRSTQDFPYYLVLARWKLAIVLEMSYARIVKNNIDNPSLASFGPLVLELMSKAAELAATMPDGVK</sequence>
<protein>
    <submittedName>
        <fullName evidence="2">Unannotated protein</fullName>
    </submittedName>
</protein>
<dbReference type="Pfam" id="PF01636">
    <property type="entry name" value="APH"/>
    <property type="match status" value="1"/>
</dbReference>
<proteinExistence type="predicted"/>
<dbReference type="Gene3D" id="3.30.200.20">
    <property type="entry name" value="Phosphorylase Kinase, domain 1"/>
    <property type="match status" value="1"/>
</dbReference>
<dbReference type="Gene3D" id="3.90.1200.10">
    <property type="match status" value="1"/>
</dbReference>
<dbReference type="InterPro" id="IPR051678">
    <property type="entry name" value="AGP_Transferase"/>
</dbReference>
<dbReference type="PANTHER" id="PTHR21310:SF40">
    <property type="entry name" value="AMINOGLYCOSIDE PHOSPHOTRANSFERASE DOMAIN-CONTAINING PROTEIN-RELATED"/>
    <property type="match status" value="1"/>
</dbReference>
<dbReference type="AlphaFoldDB" id="A0A6J6I1L6"/>
<dbReference type="EMBL" id="CAEZVB010000020">
    <property type="protein sequence ID" value="CAB4619216.1"/>
    <property type="molecule type" value="Genomic_DNA"/>
</dbReference>
<dbReference type="InterPro" id="IPR011009">
    <property type="entry name" value="Kinase-like_dom_sf"/>
</dbReference>
<gene>
    <name evidence="2" type="ORF">UFOPK1908_00626</name>
</gene>
<dbReference type="InterPro" id="IPR041726">
    <property type="entry name" value="ACAD10_11_N"/>
</dbReference>